<dbReference type="PANTHER" id="PTHR43479">
    <property type="entry name" value="ACREF/ENVCD OPERON REPRESSOR-RELATED"/>
    <property type="match status" value="1"/>
</dbReference>
<reference evidence="4 5" key="1">
    <citation type="journal article" date="2015" name="Genome Announc.">
        <title>Expanding the biotechnology potential of lactobacilli through comparative genomics of 213 strains and associated genera.</title>
        <authorList>
            <person name="Sun Z."/>
            <person name="Harris H.M."/>
            <person name="McCann A."/>
            <person name="Guo C."/>
            <person name="Argimon S."/>
            <person name="Zhang W."/>
            <person name="Yang X."/>
            <person name="Jeffery I.B."/>
            <person name="Cooney J.C."/>
            <person name="Kagawa T.F."/>
            <person name="Liu W."/>
            <person name="Song Y."/>
            <person name="Salvetti E."/>
            <person name="Wrobel A."/>
            <person name="Rasinkangas P."/>
            <person name="Parkhill J."/>
            <person name="Rea M.C."/>
            <person name="O'Sullivan O."/>
            <person name="Ritari J."/>
            <person name="Douillard F.P."/>
            <person name="Paul Ross R."/>
            <person name="Yang R."/>
            <person name="Briner A.E."/>
            <person name="Felis G.E."/>
            <person name="de Vos W.M."/>
            <person name="Barrangou R."/>
            <person name="Klaenhammer T.R."/>
            <person name="Caufield P.W."/>
            <person name="Cui Y."/>
            <person name="Zhang H."/>
            <person name="O'Toole P.W."/>
        </authorList>
    </citation>
    <scope>NUCLEOTIDE SEQUENCE [LARGE SCALE GENOMIC DNA]</scope>
    <source>
        <strain evidence="4 5">DSM 20515</strain>
    </source>
</reference>
<evidence type="ECO:0000256" key="2">
    <source>
        <dbReference type="PROSITE-ProRule" id="PRU00335"/>
    </source>
</evidence>
<evidence type="ECO:0000313" key="4">
    <source>
        <dbReference type="EMBL" id="KRM74901.1"/>
    </source>
</evidence>
<dbReference type="SUPFAM" id="SSF46689">
    <property type="entry name" value="Homeodomain-like"/>
    <property type="match status" value="1"/>
</dbReference>
<dbReference type="Gene3D" id="1.10.357.10">
    <property type="entry name" value="Tetracycline Repressor, domain 2"/>
    <property type="match status" value="1"/>
</dbReference>
<evidence type="ECO:0000259" key="3">
    <source>
        <dbReference type="PROSITE" id="PS50977"/>
    </source>
</evidence>
<feature type="domain" description="HTH tetR-type" evidence="3">
    <location>
        <begin position="7"/>
        <end position="67"/>
    </location>
</feature>
<feature type="DNA-binding region" description="H-T-H motif" evidence="2">
    <location>
        <begin position="30"/>
        <end position="49"/>
    </location>
</feature>
<dbReference type="GO" id="GO:0003677">
    <property type="term" value="F:DNA binding"/>
    <property type="evidence" value="ECO:0007669"/>
    <property type="project" value="UniProtKB-UniRule"/>
</dbReference>
<accession>A0A0R2B7V4</accession>
<dbReference type="InterPro" id="IPR001647">
    <property type="entry name" value="HTH_TetR"/>
</dbReference>
<evidence type="ECO:0000256" key="1">
    <source>
        <dbReference type="ARBA" id="ARBA00023125"/>
    </source>
</evidence>
<dbReference type="AlphaFoldDB" id="A0A0R2B7V4"/>
<dbReference type="PANTHER" id="PTHR43479:SF7">
    <property type="entry name" value="TETR-FAMILY TRANSCRIPTIONAL REGULATOR"/>
    <property type="match status" value="1"/>
</dbReference>
<dbReference type="PATRIC" id="fig|1423733.4.peg.2971"/>
<dbReference type="InterPro" id="IPR009057">
    <property type="entry name" value="Homeodomain-like_sf"/>
</dbReference>
<evidence type="ECO:0000313" key="5">
    <source>
        <dbReference type="Proteomes" id="UP000051845"/>
    </source>
</evidence>
<dbReference type="InterPro" id="IPR050624">
    <property type="entry name" value="HTH-type_Tx_Regulator"/>
</dbReference>
<organism evidence="4 5">
    <name type="scientific">Secundilactobacillus collinoides DSM 20515 = JCM 1123</name>
    <dbReference type="NCBI Taxonomy" id="1423733"/>
    <lineage>
        <taxon>Bacteria</taxon>
        <taxon>Bacillati</taxon>
        <taxon>Bacillota</taxon>
        <taxon>Bacilli</taxon>
        <taxon>Lactobacillales</taxon>
        <taxon>Lactobacillaceae</taxon>
        <taxon>Secundilactobacillus</taxon>
    </lineage>
</organism>
<keyword evidence="1 2" id="KW-0238">DNA-binding</keyword>
<dbReference type="RefSeq" id="WP_056997072.1">
    <property type="nucleotide sequence ID" value="NZ_AYYR01000067.1"/>
</dbReference>
<proteinExistence type="predicted"/>
<protein>
    <submittedName>
        <fullName evidence="4">Transcription regulator</fullName>
    </submittedName>
</protein>
<comment type="caution">
    <text evidence="4">The sequence shown here is derived from an EMBL/GenBank/DDBJ whole genome shotgun (WGS) entry which is preliminary data.</text>
</comment>
<dbReference type="Pfam" id="PF00440">
    <property type="entry name" value="TetR_N"/>
    <property type="match status" value="1"/>
</dbReference>
<dbReference type="EMBL" id="AYYR01000067">
    <property type="protein sequence ID" value="KRM74901.1"/>
    <property type="molecule type" value="Genomic_DNA"/>
</dbReference>
<sequence>MTDLRVRRTDRAIQDAFVKLVLARGFDSVTVSKIASEAMINRQTFYKHYTDKYDLAEKMSQQVTNAYETMLKERVALAKKNVSFISAFNTLLPDIRQLVATYRNQILVLRAIHLDRFDFNQSLRDHMSWAVSQILNQHPSEFEQAILDSLSIGMMNYVLKVGKLPSTDEIERSISHVLKLFA</sequence>
<name>A0A0R2B7V4_SECCO</name>
<dbReference type="PROSITE" id="PS50977">
    <property type="entry name" value="HTH_TETR_2"/>
    <property type="match status" value="1"/>
</dbReference>
<dbReference type="Proteomes" id="UP000051845">
    <property type="component" value="Unassembled WGS sequence"/>
</dbReference>
<gene>
    <name evidence="4" type="ORF">FC82_GL002847</name>
</gene>